<keyword evidence="4 5" id="KW-0472">Membrane</keyword>
<dbReference type="GO" id="GO:0006465">
    <property type="term" value="P:signal peptide processing"/>
    <property type="evidence" value="ECO:0007669"/>
    <property type="project" value="InterPro"/>
</dbReference>
<evidence type="ECO:0000313" key="10">
    <source>
        <dbReference type="Proteomes" id="UP000006469"/>
    </source>
</evidence>
<name>I3RAF2_HALMT</name>
<dbReference type="InterPro" id="IPR019533">
    <property type="entry name" value="Peptidase_S26"/>
</dbReference>
<dbReference type="Proteomes" id="UP000299011">
    <property type="component" value="Plasmid pHME505"/>
</dbReference>
<reference evidence="6" key="5">
    <citation type="submission" date="2014-05" db="EMBL/GenBank/DDBJ databases">
        <authorList>
            <person name="Wang L."/>
            <person name="Yang H."/>
            <person name="Xiang H."/>
        </authorList>
    </citation>
    <scope>NUCLEOTIDE SEQUENCE</scope>
    <source>
        <strain evidence="6">CGMCC 1.2087</strain>
        <plasmid evidence="6">pHM500</plasmid>
    </source>
</reference>
<keyword evidence="6" id="KW-0378">Hydrolase</keyword>
<dbReference type="HOGENOM" id="CLU_037192_0_0_2"/>
<dbReference type="SUPFAM" id="SSF51306">
    <property type="entry name" value="LexA/Signal peptidase"/>
    <property type="match status" value="1"/>
</dbReference>
<dbReference type="RefSeq" id="WP_004061032.1">
    <property type="nucleotide sequence ID" value="NC_017944.1"/>
</dbReference>
<dbReference type="EMBL" id="CP007554">
    <property type="protein sequence ID" value="AHZ24678.1"/>
    <property type="molecule type" value="Genomic_DNA"/>
</dbReference>
<geneLocation type="plasmid" evidence="9 13">
    <name>pHME505</name>
</geneLocation>
<keyword evidence="6" id="KW-0614">Plasmid</keyword>
<gene>
    <name evidence="6" type="primary">lepB</name>
    <name evidence="6" type="ordered locus">HFX_6086</name>
    <name evidence="7" type="ORF">BM92_17495</name>
    <name evidence="8" type="ORF">C439_19068</name>
    <name evidence="9" type="ORF">E6P09_15120</name>
</gene>
<evidence type="ECO:0000313" key="8">
    <source>
        <dbReference type="EMBL" id="ELZ97454.1"/>
    </source>
</evidence>
<dbReference type="Proteomes" id="UP000006469">
    <property type="component" value="Plasmid pHM500"/>
</dbReference>
<evidence type="ECO:0000313" key="7">
    <source>
        <dbReference type="EMBL" id="AHZ24678.1"/>
    </source>
</evidence>
<reference evidence="8 11" key="3">
    <citation type="journal article" date="2014" name="PLoS Genet.">
        <title>Phylogenetically driven sequencing of extremely halophilic archaea reveals strategies for static and dynamic osmo-response.</title>
        <authorList>
            <person name="Becker E.A."/>
            <person name="Seitzer P.M."/>
            <person name="Tritt A."/>
            <person name="Larsen D."/>
            <person name="Krusor M."/>
            <person name="Yao A.I."/>
            <person name="Wu D."/>
            <person name="Madern D."/>
            <person name="Eisen J.A."/>
            <person name="Darling A.E."/>
            <person name="Facciotti M.T."/>
        </authorList>
    </citation>
    <scope>NUCLEOTIDE SEQUENCE [LARGE SCALE GENOMIC DNA]</scope>
    <source>
        <strain evidence="8">ATCC 33500</strain>
        <strain evidence="11">ATCC 33500 / DSM 1411 / JCM 8866 / NBRC 14739 / NCIMB 2177 / R-4</strain>
    </source>
</reference>
<feature type="transmembrane region" description="Helical" evidence="5">
    <location>
        <begin position="167"/>
        <end position="188"/>
    </location>
</feature>
<evidence type="ECO:0000313" key="6">
    <source>
        <dbReference type="EMBL" id="AFK21212.1"/>
    </source>
</evidence>
<dbReference type="GO" id="GO:0004252">
    <property type="term" value="F:serine-type endopeptidase activity"/>
    <property type="evidence" value="ECO:0007669"/>
    <property type="project" value="InterPro"/>
</dbReference>
<dbReference type="EC" id="3.4.21.89" evidence="6"/>
<feature type="transmembrane region" description="Helical" evidence="5">
    <location>
        <begin position="9"/>
        <end position="28"/>
    </location>
</feature>
<dbReference type="NCBIfam" id="TIGR02228">
    <property type="entry name" value="sigpep_I_arch"/>
    <property type="match status" value="1"/>
</dbReference>
<evidence type="ECO:0000313" key="13">
    <source>
        <dbReference type="Proteomes" id="UP000299011"/>
    </source>
</evidence>
<feature type="transmembrane region" description="Helical" evidence="5">
    <location>
        <begin position="209"/>
        <end position="230"/>
    </location>
</feature>
<dbReference type="GO" id="GO:0016020">
    <property type="term" value="C:membrane"/>
    <property type="evidence" value="ECO:0007669"/>
    <property type="project" value="UniProtKB-SubCell"/>
</dbReference>
<reference evidence="7 12" key="4">
    <citation type="submission" date="2014-04" db="EMBL/GenBank/DDBJ databases">
        <title>Transcriptional profiles of Haloferax mediterranei on the basis of nitrogen availability.</title>
        <authorList>
            <person name="Bautista V."/>
        </authorList>
    </citation>
    <scope>NUCLEOTIDE SEQUENCE [LARGE SCALE GENOMIC DNA]</scope>
    <source>
        <strain evidence="7">ATCC 33500</strain>
        <strain evidence="12">ATCC 33500 / DSM 1411 / JCM 8866 / NBRC 14739 / NCIMB 2177 / R-4</strain>
        <plasmid evidence="7">HMPLAS1</plasmid>
        <plasmid evidence="12">Plasmid HMPLAS1</plasmid>
    </source>
</reference>
<protein>
    <submittedName>
        <fullName evidence="7">Peptidase S26</fullName>
    </submittedName>
    <submittedName>
        <fullName evidence="6">Signal peptidase I</fullName>
        <ecNumber evidence="6">3.4.21.89</ecNumber>
    </submittedName>
</protein>
<evidence type="ECO:0000256" key="1">
    <source>
        <dbReference type="ARBA" id="ARBA00004370"/>
    </source>
</evidence>
<evidence type="ECO:0000313" key="9">
    <source>
        <dbReference type="EMBL" id="QCQ76678.1"/>
    </source>
</evidence>
<accession>I3RAF2</accession>
<feature type="transmembrane region" description="Helical" evidence="5">
    <location>
        <begin position="332"/>
        <end position="360"/>
    </location>
</feature>
<comment type="subcellular location">
    <subcellularLocation>
        <location evidence="1">Membrane</location>
    </subcellularLocation>
</comment>
<sequence>MLRQFVEDFFTVVTTLVVISLVVGQLLGQPVLLGYVTSGSMSPTLNTGDAFVAIPEPLSGEIEPGDIIVFNAIELHGGGLTTHRVVEETETGYITKGDNNPFRDQSSDEPVVTDDRIVATALQLNGGVVRIPGLGTAITTVRDTVSGGQTALTTALGVDAPFGTQGLSGLFISVGLVLFLFIFIDDLREGQTRGRDRERSRTDSEAIDGRWVALGLAFLVLVPANAAMLAPSGTHQVVVDGDDVSGDIEPGDQVENGFTAKNSGLVTMLIFLETTHPDAEMSHSKLVVPHGESVTATLLVSAPPPGEQTAVTVTERRYFLLLPQGVIEQLHLIHPLVAIGVFNVLILLSVSAMVGAVFGFGSNRIRDTARDIPLKRRLKRLFK</sequence>
<dbReference type="OrthoDB" id="50404at2157"/>
<dbReference type="InterPro" id="IPR036286">
    <property type="entry name" value="LexA/Signal_pep-like_sf"/>
</dbReference>
<evidence type="ECO:0000256" key="4">
    <source>
        <dbReference type="ARBA" id="ARBA00023136"/>
    </source>
</evidence>
<organism evidence="6 10">
    <name type="scientific">Haloferax mediterranei (strain ATCC 33500 / DSM 1411 / JCM 8866 / NBRC 14739 / NCIMB 2177 / R-4)</name>
    <name type="common">Halobacterium mediterranei</name>
    <dbReference type="NCBI Taxonomy" id="523841"/>
    <lineage>
        <taxon>Archaea</taxon>
        <taxon>Methanobacteriati</taxon>
        <taxon>Methanobacteriota</taxon>
        <taxon>Stenosarchaea group</taxon>
        <taxon>Halobacteria</taxon>
        <taxon>Halobacteriales</taxon>
        <taxon>Haloferacaceae</taxon>
        <taxon>Haloferax</taxon>
    </lineage>
</organism>
<reference evidence="6 10" key="2">
    <citation type="journal article" date="2012" name="J. Bacteriol.">
        <title>Complete genome sequence of the metabolically versatile halophilic archaeon Haloferax mediterranei, a poly(3-hydroxybutyrate-co-3-hydroxyvalerate) producer.</title>
        <authorList>
            <person name="Han J."/>
            <person name="Zhang F."/>
            <person name="Hou J."/>
            <person name="Liu X."/>
            <person name="Li M."/>
            <person name="Liu H."/>
            <person name="Cai L."/>
            <person name="Zhang B."/>
            <person name="Chen Y."/>
            <person name="Zhou J."/>
            <person name="Hu S."/>
            <person name="Xiang H."/>
        </authorList>
    </citation>
    <scope>NUCLEOTIDE SEQUENCE [LARGE SCALE GENOMIC DNA]</scope>
    <source>
        <strain evidence="10">ATCC 33500 / DSM 1411 / JCM 8866 / NBRC 14739 / NCIMB 2177 / R-4</strain>
        <strain evidence="6">CGMCC 1.2087</strain>
        <plasmid evidence="10">pHM500</plasmid>
    </source>
</reference>
<evidence type="ECO:0000313" key="11">
    <source>
        <dbReference type="Proteomes" id="UP000011603"/>
    </source>
</evidence>
<dbReference type="CDD" id="cd06530">
    <property type="entry name" value="S26_SPase_I"/>
    <property type="match status" value="1"/>
</dbReference>
<dbReference type="InterPro" id="IPR001733">
    <property type="entry name" value="Peptidase_S26B"/>
</dbReference>
<dbReference type="EMBL" id="CP001871">
    <property type="protein sequence ID" value="AFK21212.1"/>
    <property type="molecule type" value="Genomic_DNA"/>
</dbReference>
<keyword evidence="2 5" id="KW-0812">Transmembrane</keyword>
<reference evidence="6" key="1">
    <citation type="journal article" date="2012" name="Appl. Environ. Microbiol.">
        <title>Identification of the haloarchaeal phasin (PhaP) that functions in polyhydroxyalkanoate accumulation and granule formation in Haloferax mediterranei.</title>
        <authorList>
            <person name="Cai S."/>
            <person name="Cai L."/>
            <person name="Liu H."/>
            <person name="Liu X."/>
            <person name="Han J."/>
            <person name="Zhou J."/>
            <person name="Xiang H."/>
        </authorList>
    </citation>
    <scope>NUCLEOTIDE SEQUENCE</scope>
    <source>
        <strain evidence="6">CGMCC 1.2087</strain>
    </source>
</reference>
<keyword evidence="11" id="KW-1185">Reference proteome</keyword>
<geneLocation type="plasmid" evidence="6 10">
    <name>pHM500</name>
</geneLocation>
<evidence type="ECO:0000313" key="12">
    <source>
        <dbReference type="Proteomes" id="UP000027075"/>
    </source>
</evidence>
<geneLocation type="plasmid" evidence="7 12">
    <name>HMPLAS1</name>
</geneLocation>
<dbReference type="MEROPS" id="S26.A11"/>
<dbReference type="EMBL" id="CP039140">
    <property type="protein sequence ID" value="QCQ76678.1"/>
    <property type="molecule type" value="Genomic_DNA"/>
</dbReference>
<dbReference type="GeneID" id="40157775"/>
<dbReference type="EMBL" id="AOLO01000015">
    <property type="protein sequence ID" value="ELZ97454.1"/>
    <property type="molecule type" value="Genomic_DNA"/>
</dbReference>
<dbReference type="Proteomes" id="UP000027075">
    <property type="component" value="Plasmid HMPLAS1"/>
</dbReference>
<proteinExistence type="predicted"/>
<dbReference type="PATRIC" id="fig|523841.21.peg.3823"/>
<dbReference type="GO" id="GO:0009003">
    <property type="term" value="F:signal peptidase activity"/>
    <property type="evidence" value="ECO:0007669"/>
    <property type="project" value="UniProtKB-EC"/>
</dbReference>
<keyword evidence="3 5" id="KW-1133">Transmembrane helix</keyword>
<evidence type="ECO:0000256" key="2">
    <source>
        <dbReference type="ARBA" id="ARBA00022692"/>
    </source>
</evidence>
<dbReference type="Proteomes" id="UP000011603">
    <property type="component" value="Unassembled WGS sequence"/>
</dbReference>
<dbReference type="KEGG" id="hme:HFX_6086"/>
<evidence type="ECO:0000256" key="5">
    <source>
        <dbReference type="SAM" id="Phobius"/>
    </source>
</evidence>
<dbReference type="PRINTS" id="PR00728">
    <property type="entry name" value="SIGNALPTASE"/>
</dbReference>
<dbReference type="AlphaFoldDB" id="I3RAF2"/>
<evidence type="ECO:0000256" key="3">
    <source>
        <dbReference type="ARBA" id="ARBA00022989"/>
    </source>
</evidence>
<reference evidence="9 13" key="6">
    <citation type="submission" date="2019-04" db="EMBL/GenBank/DDBJ databases">
        <title>Methylomes of two halophilic Archaea, Haloarcula marismortui and Haloferax mediterranei.</title>
        <authorList>
            <person name="DasSarma S."/>
            <person name="DasSarma P."/>
            <person name="DasSarma S."/>
            <person name="Fomenkov A."/>
            <person name="Vincze T."/>
            <person name="Anton B.P."/>
            <person name="Roberts R.J."/>
        </authorList>
    </citation>
    <scope>NUCLEOTIDE SEQUENCE [LARGE SCALE GENOMIC DNA]</scope>
    <source>
        <strain evidence="9">ATCC 33500</strain>
        <strain evidence="13">ATCC 33500 / DSM 1411 / JCM 8866 / NBRC 14739 / NCIMB 2177 / R-4</strain>
        <plasmid evidence="9 13">pHME505</plasmid>
    </source>
</reference>